<dbReference type="Proteomes" id="UP000316425">
    <property type="component" value="Unassembled WGS sequence"/>
</dbReference>
<keyword evidence="2" id="KW-1003">Cell membrane</keyword>
<organism evidence="7 8">
    <name type="scientific">Allobacillus salarius</name>
    <dbReference type="NCBI Taxonomy" id="1955272"/>
    <lineage>
        <taxon>Bacteria</taxon>
        <taxon>Bacillati</taxon>
        <taxon>Bacillota</taxon>
        <taxon>Bacilli</taxon>
        <taxon>Bacillales</taxon>
        <taxon>Bacillaceae</taxon>
        <taxon>Allobacillus</taxon>
    </lineage>
</organism>
<evidence type="ECO:0000313" key="8">
    <source>
        <dbReference type="Proteomes" id="UP000316425"/>
    </source>
</evidence>
<feature type="transmembrane region" description="Helical" evidence="6">
    <location>
        <begin position="96"/>
        <end position="114"/>
    </location>
</feature>
<accession>A0A556PBX8</accession>
<keyword evidence="4 6" id="KW-1133">Transmembrane helix</keyword>
<evidence type="ECO:0000256" key="3">
    <source>
        <dbReference type="ARBA" id="ARBA00022692"/>
    </source>
</evidence>
<dbReference type="RefSeq" id="WP_144089290.1">
    <property type="nucleotide sequence ID" value="NZ_VMHE01000022.1"/>
</dbReference>
<protein>
    <submittedName>
        <fullName evidence="7">Aromatic acid exporter family protein</fullName>
    </submittedName>
</protein>
<reference evidence="7 8" key="1">
    <citation type="submission" date="2019-07" db="EMBL/GenBank/DDBJ databases">
        <title>Allobacillus sp. nov. SKP isolated from shrimp paste of Euphausiacea.</title>
        <authorList>
            <person name="Kanchanasin P."/>
            <person name="Tanasupawat S."/>
            <person name="Shi W."/>
            <person name="Wu L."/>
            <person name="Ma J."/>
        </authorList>
    </citation>
    <scope>NUCLEOTIDE SEQUENCE [LARGE SCALE GENOMIC DNA]</scope>
    <source>
        <strain evidence="7 8">SKP4-8</strain>
    </source>
</reference>
<keyword evidence="8" id="KW-1185">Reference proteome</keyword>
<evidence type="ECO:0000256" key="1">
    <source>
        <dbReference type="ARBA" id="ARBA00004651"/>
    </source>
</evidence>
<dbReference type="AlphaFoldDB" id="A0A556PBX8"/>
<dbReference type="InterPro" id="IPR010343">
    <property type="entry name" value="ArAE_1"/>
</dbReference>
<comment type="subcellular location">
    <subcellularLocation>
        <location evidence="1">Cell membrane</location>
        <topology evidence="1">Multi-pass membrane protein</topology>
    </subcellularLocation>
</comment>
<proteinExistence type="predicted"/>
<evidence type="ECO:0000256" key="6">
    <source>
        <dbReference type="SAM" id="Phobius"/>
    </source>
</evidence>
<dbReference type="GO" id="GO:0005886">
    <property type="term" value="C:plasma membrane"/>
    <property type="evidence" value="ECO:0007669"/>
    <property type="project" value="UniProtKB-SubCell"/>
</dbReference>
<dbReference type="PANTHER" id="PTHR30509:SF9">
    <property type="entry name" value="MULTIDRUG RESISTANCE PROTEIN MDTO"/>
    <property type="match status" value="1"/>
</dbReference>
<evidence type="ECO:0000256" key="2">
    <source>
        <dbReference type="ARBA" id="ARBA00022475"/>
    </source>
</evidence>
<feature type="transmembrane region" description="Helical" evidence="6">
    <location>
        <begin position="120"/>
        <end position="143"/>
    </location>
</feature>
<dbReference type="Pfam" id="PF06081">
    <property type="entry name" value="ArAE_1"/>
    <property type="match status" value="1"/>
</dbReference>
<dbReference type="OrthoDB" id="2690036at2"/>
<feature type="transmembrane region" description="Helical" evidence="6">
    <location>
        <begin position="61"/>
        <end position="89"/>
    </location>
</feature>
<name>A0A556PBX8_9BACI</name>
<sequence length="353" mass="40434">MKRIAGSRVLKTGIAIFITAWICEWIGWPPVFAVITAIVTVEPTVAQSIKKGIVRFPASAIGSFYAVLFITLFGHSALTYACAAVFTIVTTYRFKLFDGLLVATLTSVAMIEVVHDNFMASFFIRLGTTTIGLAVSTLVNMFLMPPNYQSSITYKLKKLAQDTGDTIQCIFSAALSDQKQDPNMLETLESLEERVFKIEVLINYQRDEAKYHPLTAAENNELKAVNKKLTQLKLINYHIENVYYMTSKTLDLTEQEKDMLFIHVENISHSLQVAEDFSLEEHREQLKKLVDLFWRNQSEIIEEKPRSTAFPSHFILLYELLSIYQLVETYFTIKPEDFQKKEKPKLKQAMKRK</sequence>
<evidence type="ECO:0000313" key="7">
    <source>
        <dbReference type="EMBL" id="TSJ61897.1"/>
    </source>
</evidence>
<keyword evidence="5 6" id="KW-0472">Membrane</keyword>
<feature type="transmembrane region" description="Helical" evidence="6">
    <location>
        <begin position="12"/>
        <end position="41"/>
    </location>
</feature>
<evidence type="ECO:0000256" key="5">
    <source>
        <dbReference type="ARBA" id="ARBA00023136"/>
    </source>
</evidence>
<dbReference type="PANTHER" id="PTHR30509">
    <property type="entry name" value="P-HYDROXYBENZOIC ACID EFFLUX PUMP SUBUNIT-RELATED"/>
    <property type="match status" value="1"/>
</dbReference>
<gene>
    <name evidence="7" type="ORF">FPQ13_10535</name>
</gene>
<dbReference type="EMBL" id="VMHE01000022">
    <property type="protein sequence ID" value="TSJ61897.1"/>
    <property type="molecule type" value="Genomic_DNA"/>
</dbReference>
<evidence type="ECO:0000256" key="4">
    <source>
        <dbReference type="ARBA" id="ARBA00022989"/>
    </source>
</evidence>
<comment type="caution">
    <text evidence="7">The sequence shown here is derived from an EMBL/GenBank/DDBJ whole genome shotgun (WGS) entry which is preliminary data.</text>
</comment>
<keyword evidence="3 6" id="KW-0812">Transmembrane</keyword>